<dbReference type="PROSITE" id="PS51658">
    <property type="entry name" value="BFN"/>
    <property type="match status" value="1"/>
</dbReference>
<name>A0A484HIK3_9BACT</name>
<dbReference type="SUPFAM" id="SSF103256">
    <property type="entry name" value="Hypothetical protein TM0160"/>
    <property type="match status" value="1"/>
</dbReference>
<dbReference type="AlphaFoldDB" id="A0A484HIK3"/>
<proteinExistence type="predicted"/>
<evidence type="ECO:0000259" key="1">
    <source>
        <dbReference type="PROSITE" id="PS51658"/>
    </source>
</evidence>
<gene>
    <name evidence="2" type="ORF">EPICR_170038</name>
</gene>
<dbReference type="Pfam" id="PF02577">
    <property type="entry name" value="BFN_dom"/>
    <property type="match status" value="1"/>
</dbReference>
<evidence type="ECO:0000313" key="2">
    <source>
        <dbReference type="EMBL" id="VEN73422.1"/>
    </source>
</evidence>
<sequence>MLIKVNIAGLVVDPSTHSPIVILKSEDGERALPVWVGLLEASSIAASLQSVAFDRPMTHDLFKNVLTKLDMTVTSVEINDIVDNTYYARIHLKTLERNFSVDARPSDSIALALRFKAPIYVEKRVLEDFKTIDLKSEMMDKSDQGKKWAEYLEKLSTDDFGKYMV</sequence>
<dbReference type="GO" id="GO:0004518">
    <property type="term" value="F:nuclease activity"/>
    <property type="evidence" value="ECO:0007669"/>
    <property type="project" value="InterPro"/>
</dbReference>
<protein>
    <recommendedName>
        <fullName evidence="1">BFN domain-containing protein</fullName>
    </recommendedName>
</protein>
<dbReference type="PANTHER" id="PTHR15160">
    <property type="entry name" value="VON HIPPEL-LINDAU PROTEIN"/>
    <property type="match status" value="1"/>
</dbReference>
<dbReference type="InterPro" id="IPR036104">
    <property type="entry name" value="BFN_sf"/>
</dbReference>
<feature type="domain" description="BFN" evidence="1">
    <location>
        <begin position="2"/>
        <end position="133"/>
    </location>
</feature>
<organism evidence="2">
    <name type="scientific">uncultured Desulfobacteraceae bacterium</name>
    <dbReference type="NCBI Taxonomy" id="218296"/>
    <lineage>
        <taxon>Bacteria</taxon>
        <taxon>Pseudomonadati</taxon>
        <taxon>Thermodesulfobacteriota</taxon>
        <taxon>Desulfobacteria</taxon>
        <taxon>Desulfobacterales</taxon>
        <taxon>Desulfobacteraceae</taxon>
        <taxon>environmental samples</taxon>
    </lineage>
</organism>
<dbReference type="PANTHER" id="PTHR15160:SF1">
    <property type="entry name" value="VON HIPPEL-LINDAU DISEASE TUMOR SUPPRESSOR"/>
    <property type="match status" value="1"/>
</dbReference>
<dbReference type="InterPro" id="IPR003729">
    <property type="entry name" value="Bi_nuclease_dom"/>
</dbReference>
<accession>A0A484HIK3</accession>
<dbReference type="EMBL" id="CAACVI010000009">
    <property type="protein sequence ID" value="VEN73422.1"/>
    <property type="molecule type" value="Genomic_DNA"/>
</dbReference>
<reference evidence="2" key="1">
    <citation type="submission" date="2019-01" db="EMBL/GenBank/DDBJ databases">
        <authorList>
            <consortium name="Genoscope - CEA"/>
            <person name="William W."/>
        </authorList>
    </citation>
    <scope>NUCLEOTIDE SEQUENCE</scope>
    <source>
        <strain evidence="2">CR-1</strain>
    </source>
</reference>
<dbReference type="Gene3D" id="3.10.690.10">
    <property type="entry name" value="Bifunctional nuclease domain"/>
    <property type="match status" value="1"/>
</dbReference>